<reference evidence="1 2" key="1">
    <citation type="journal article" date="2008" name="Nature">
        <title>The genome of the model beetle and pest Tribolium castaneum.</title>
        <authorList>
            <consortium name="Tribolium Genome Sequencing Consortium"/>
            <person name="Richards S."/>
            <person name="Gibbs R.A."/>
            <person name="Weinstock G.M."/>
            <person name="Brown S.J."/>
            <person name="Denell R."/>
            <person name="Beeman R.W."/>
            <person name="Gibbs R."/>
            <person name="Beeman R.W."/>
            <person name="Brown S.J."/>
            <person name="Bucher G."/>
            <person name="Friedrich M."/>
            <person name="Grimmelikhuijzen C.J."/>
            <person name="Klingler M."/>
            <person name="Lorenzen M."/>
            <person name="Richards S."/>
            <person name="Roth S."/>
            <person name="Schroder R."/>
            <person name="Tautz D."/>
            <person name="Zdobnov E.M."/>
            <person name="Muzny D."/>
            <person name="Gibbs R.A."/>
            <person name="Weinstock G.M."/>
            <person name="Attaway T."/>
            <person name="Bell S."/>
            <person name="Buhay C.J."/>
            <person name="Chandrabose M.N."/>
            <person name="Chavez D."/>
            <person name="Clerk-Blankenburg K.P."/>
            <person name="Cree A."/>
            <person name="Dao M."/>
            <person name="Davis C."/>
            <person name="Chacko J."/>
            <person name="Dinh H."/>
            <person name="Dugan-Rocha S."/>
            <person name="Fowler G."/>
            <person name="Garner T.T."/>
            <person name="Garnes J."/>
            <person name="Gnirke A."/>
            <person name="Hawes A."/>
            <person name="Hernandez J."/>
            <person name="Hines S."/>
            <person name="Holder M."/>
            <person name="Hume J."/>
            <person name="Jhangiani S.N."/>
            <person name="Joshi V."/>
            <person name="Khan Z.M."/>
            <person name="Jackson L."/>
            <person name="Kovar C."/>
            <person name="Kowis A."/>
            <person name="Lee S."/>
            <person name="Lewis L.R."/>
            <person name="Margolis J."/>
            <person name="Morgan M."/>
            <person name="Nazareth L.V."/>
            <person name="Nguyen N."/>
            <person name="Okwuonu G."/>
            <person name="Parker D."/>
            <person name="Richards S."/>
            <person name="Ruiz S.J."/>
            <person name="Santibanez J."/>
            <person name="Savard J."/>
            <person name="Scherer S.E."/>
            <person name="Schneider B."/>
            <person name="Sodergren E."/>
            <person name="Tautz D."/>
            <person name="Vattahil S."/>
            <person name="Villasana D."/>
            <person name="White C.S."/>
            <person name="Wright R."/>
            <person name="Park Y."/>
            <person name="Beeman R.W."/>
            <person name="Lord J."/>
            <person name="Oppert B."/>
            <person name="Lorenzen M."/>
            <person name="Brown S."/>
            <person name="Wang L."/>
            <person name="Savard J."/>
            <person name="Tautz D."/>
            <person name="Richards S."/>
            <person name="Weinstock G."/>
            <person name="Gibbs R.A."/>
            <person name="Liu Y."/>
            <person name="Worley K."/>
            <person name="Weinstock G."/>
            <person name="Elsik C.G."/>
            <person name="Reese J.T."/>
            <person name="Elhaik E."/>
            <person name="Landan G."/>
            <person name="Graur D."/>
            <person name="Arensburger P."/>
            <person name="Atkinson P."/>
            <person name="Beeman R.W."/>
            <person name="Beidler J."/>
            <person name="Brown S.J."/>
            <person name="Demuth J.P."/>
            <person name="Drury D.W."/>
            <person name="Du Y.Z."/>
            <person name="Fujiwara H."/>
            <person name="Lorenzen M."/>
            <person name="Maselli V."/>
            <person name="Osanai M."/>
            <person name="Park Y."/>
            <person name="Robertson H.M."/>
            <person name="Tu Z."/>
            <person name="Wang J.J."/>
            <person name="Wang S."/>
            <person name="Richards S."/>
            <person name="Song H."/>
            <person name="Zhang L."/>
            <person name="Sodergren E."/>
            <person name="Werner D."/>
            <person name="Stanke M."/>
            <person name="Morgenstern B."/>
            <person name="Solovyev V."/>
            <person name="Kosarev P."/>
            <person name="Brown G."/>
            <person name="Chen H.C."/>
            <person name="Ermolaeva O."/>
            <person name="Hlavina W."/>
            <person name="Kapustin Y."/>
            <person name="Kiryutin B."/>
            <person name="Kitts P."/>
            <person name="Maglott D."/>
            <person name="Pruitt K."/>
            <person name="Sapojnikov V."/>
            <person name="Souvorov A."/>
            <person name="Mackey A.J."/>
            <person name="Waterhouse R.M."/>
            <person name="Wyder S."/>
            <person name="Zdobnov E.M."/>
            <person name="Zdobnov E.M."/>
            <person name="Wyder S."/>
            <person name="Kriventseva E.V."/>
            <person name="Kadowaki T."/>
            <person name="Bork P."/>
            <person name="Aranda M."/>
            <person name="Bao R."/>
            <person name="Beermann A."/>
            <person name="Berns N."/>
            <person name="Bolognesi R."/>
            <person name="Bonneton F."/>
            <person name="Bopp D."/>
            <person name="Brown S.J."/>
            <person name="Bucher G."/>
            <person name="Butts T."/>
            <person name="Chaumot A."/>
            <person name="Denell R.E."/>
            <person name="Ferrier D.E."/>
            <person name="Friedrich M."/>
            <person name="Gordon C.M."/>
            <person name="Jindra M."/>
            <person name="Klingler M."/>
            <person name="Lan Q."/>
            <person name="Lattorff H.M."/>
            <person name="Laudet V."/>
            <person name="von Levetsow C."/>
            <person name="Liu Z."/>
            <person name="Lutz R."/>
            <person name="Lynch J.A."/>
            <person name="da Fonseca R.N."/>
            <person name="Posnien N."/>
            <person name="Reuter R."/>
            <person name="Roth S."/>
            <person name="Savard J."/>
            <person name="Schinko J.B."/>
            <person name="Schmitt C."/>
            <person name="Schoppmeier M."/>
            <person name="Schroder R."/>
            <person name="Shippy T.D."/>
            <person name="Simonnet F."/>
            <person name="Marques-Souza H."/>
            <person name="Tautz D."/>
            <person name="Tomoyasu Y."/>
            <person name="Trauner J."/>
            <person name="Van der Zee M."/>
            <person name="Vervoort M."/>
            <person name="Wittkopp N."/>
            <person name="Wimmer E.A."/>
            <person name="Yang X."/>
            <person name="Jones A.K."/>
            <person name="Sattelle D.B."/>
            <person name="Ebert P.R."/>
            <person name="Nelson D."/>
            <person name="Scott J.G."/>
            <person name="Beeman R.W."/>
            <person name="Muthukrishnan S."/>
            <person name="Kramer K.J."/>
            <person name="Arakane Y."/>
            <person name="Beeman R.W."/>
            <person name="Zhu Q."/>
            <person name="Hogenkamp D."/>
            <person name="Dixit R."/>
            <person name="Oppert B."/>
            <person name="Jiang H."/>
            <person name="Zou Z."/>
            <person name="Marshall J."/>
            <person name="Elpidina E."/>
            <person name="Vinokurov K."/>
            <person name="Oppert C."/>
            <person name="Zou Z."/>
            <person name="Evans J."/>
            <person name="Lu Z."/>
            <person name="Zhao P."/>
            <person name="Sumathipala N."/>
            <person name="Altincicek B."/>
            <person name="Vilcinskas A."/>
            <person name="Williams M."/>
            <person name="Hultmark D."/>
            <person name="Hetru C."/>
            <person name="Jiang H."/>
            <person name="Grimmelikhuijzen C.J."/>
            <person name="Hauser F."/>
            <person name="Cazzamali G."/>
            <person name="Williamson M."/>
            <person name="Park Y."/>
            <person name="Li B."/>
            <person name="Tanaka Y."/>
            <person name="Predel R."/>
            <person name="Neupert S."/>
            <person name="Schachtner J."/>
            <person name="Verleyen P."/>
            <person name="Raible F."/>
            <person name="Bork P."/>
            <person name="Friedrich M."/>
            <person name="Walden K.K."/>
            <person name="Robertson H.M."/>
            <person name="Angeli S."/>
            <person name="Foret S."/>
            <person name="Bucher G."/>
            <person name="Schuetz S."/>
            <person name="Maleszka R."/>
            <person name="Wimmer E.A."/>
            <person name="Beeman R.W."/>
            <person name="Lorenzen M."/>
            <person name="Tomoyasu Y."/>
            <person name="Miller S.C."/>
            <person name="Grossmann D."/>
            <person name="Bucher G."/>
        </authorList>
    </citation>
    <scope>NUCLEOTIDE SEQUENCE [LARGE SCALE GENOMIC DNA]</scope>
    <source>
        <strain evidence="1 2">Georgia GA2</strain>
    </source>
</reference>
<evidence type="ECO:0000313" key="1">
    <source>
        <dbReference type="EMBL" id="EFA01547.1"/>
    </source>
</evidence>
<proteinExistence type="predicted"/>
<sequence length="138" mass="16378">MQRMLTEKLRALYYTTRFSNPNNKTIWVKFRHRSAPRRCQNVRFLSDERVFRNHAAKSLPHKKLICLGLSAGSRRLFKAAELIIQAQSPNKSDLIQKMQKTRSGDVHYSWAFRILNLRVKTQDRKELDELFRNSEINC</sequence>
<protein>
    <submittedName>
        <fullName evidence="1">Uncharacterized protein</fullName>
    </submittedName>
</protein>
<dbReference type="InParanoid" id="D2A1D4"/>
<dbReference type="EMBL" id="KQ971338">
    <property type="protein sequence ID" value="EFA01547.1"/>
    <property type="molecule type" value="Genomic_DNA"/>
</dbReference>
<gene>
    <name evidence="1" type="primary">GLEAN_07108</name>
    <name evidence="1" type="ORF">TcasGA2_TC007108</name>
</gene>
<evidence type="ECO:0000313" key="2">
    <source>
        <dbReference type="Proteomes" id="UP000007266"/>
    </source>
</evidence>
<dbReference type="HOGENOM" id="CLU_1857870_0_0_1"/>
<name>D2A1D4_TRICA</name>
<dbReference type="Proteomes" id="UP000007266">
    <property type="component" value="Linkage group 4"/>
</dbReference>
<accession>D2A1D4</accession>
<keyword evidence="2" id="KW-1185">Reference proteome</keyword>
<dbReference type="AlphaFoldDB" id="D2A1D4"/>
<reference evidence="1 2" key="2">
    <citation type="journal article" date="2010" name="Nucleic Acids Res.">
        <title>BeetleBase in 2010: revisions to provide comprehensive genomic information for Tribolium castaneum.</title>
        <authorList>
            <person name="Kim H.S."/>
            <person name="Murphy T."/>
            <person name="Xia J."/>
            <person name="Caragea D."/>
            <person name="Park Y."/>
            <person name="Beeman R.W."/>
            <person name="Lorenzen M.D."/>
            <person name="Butcher S."/>
            <person name="Manak J.R."/>
            <person name="Brown S.J."/>
        </authorList>
    </citation>
    <scope>GENOME REANNOTATION</scope>
    <source>
        <strain evidence="1 2">Georgia GA2</strain>
    </source>
</reference>
<organism evidence="1 2">
    <name type="scientific">Tribolium castaneum</name>
    <name type="common">Red flour beetle</name>
    <dbReference type="NCBI Taxonomy" id="7070"/>
    <lineage>
        <taxon>Eukaryota</taxon>
        <taxon>Metazoa</taxon>
        <taxon>Ecdysozoa</taxon>
        <taxon>Arthropoda</taxon>
        <taxon>Hexapoda</taxon>
        <taxon>Insecta</taxon>
        <taxon>Pterygota</taxon>
        <taxon>Neoptera</taxon>
        <taxon>Endopterygota</taxon>
        <taxon>Coleoptera</taxon>
        <taxon>Polyphaga</taxon>
        <taxon>Cucujiformia</taxon>
        <taxon>Tenebrionidae</taxon>
        <taxon>Tenebrionidae incertae sedis</taxon>
        <taxon>Tribolium</taxon>
    </lineage>
</organism>